<comment type="caution">
    <text evidence="4">The sequence shown here is derived from an EMBL/GenBank/DDBJ whole genome shotgun (WGS) entry which is preliminary data.</text>
</comment>
<protein>
    <recommendedName>
        <fullName evidence="3">PA14 domain-containing protein</fullName>
    </recommendedName>
</protein>
<feature type="compositionally biased region" description="Low complexity" evidence="1">
    <location>
        <begin position="271"/>
        <end position="283"/>
    </location>
</feature>
<dbReference type="PROSITE" id="PS51257">
    <property type="entry name" value="PROKAR_LIPOPROTEIN"/>
    <property type="match status" value="1"/>
</dbReference>
<dbReference type="Proteomes" id="UP001586593">
    <property type="component" value="Unassembled WGS sequence"/>
</dbReference>
<sequence length="539" mass="54733">MLSRALVSCFWALGLVASASCDPLDDACPDGVAVVELQPVVILQGGQVQTTTITSTHTLAPAAGASVPPDAVVEVVPGPDPGTTTIVPPPGCTSGCSTTVRVTVPPSVLPSGVVSVDVPGPAPGTTTVPPPPGCTTDCTTTIRVTTAPGIVTTQVPGPVPGTTTIPPPPGCVSDCTTSVIVTADPGATPTPTPTPLVPGIVTTEVTGPVAGTETIPPPLGCTVDCTATVRITRAAFYVTLNVAGPVAGTETIPPDPACTADCSTTVRITTVPNVEPTPTEVPVEPTPTPTPPAEEPTPTPTPEPTPTPPTVGPVNACAFPAGSCGSGGVSVFQFVNYRDPSVAYGVSDGVSGVGPDYYIGLNAQRAGSSPTLSVDFLDDGNASGDPEPANADSDPNFTYYPGLTKTYAGMTFDANLYTLVFMGLFFPPETGIYTFCLSADNRDVLYIGSDTAFSCTLPFYNAVPTGAPPLADMWFGRDNGEVCAEIALVGGYYYPLRQVFGNWGSPSGLDVTVQGPGIPEATSDFSQYLAMPFCGVMLG</sequence>
<proteinExistence type="predicted"/>
<evidence type="ECO:0000256" key="1">
    <source>
        <dbReference type="SAM" id="MobiDB-lite"/>
    </source>
</evidence>
<feature type="chain" id="PRO_5045325631" description="PA14 domain-containing protein" evidence="2">
    <location>
        <begin position="22"/>
        <end position="539"/>
    </location>
</feature>
<feature type="domain" description="PA14" evidence="3">
    <location>
        <begin position="367"/>
        <end position="528"/>
    </location>
</feature>
<dbReference type="EMBL" id="JAZHXJ010000668">
    <property type="protein sequence ID" value="KAL1854359.1"/>
    <property type="molecule type" value="Genomic_DNA"/>
</dbReference>
<evidence type="ECO:0000313" key="4">
    <source>
        <dbReference type="EMBL" id="KAL1854359.1"/>
    </source>
</evidence>
<accession>A0ABR3W680</accession>
<dbReference type="InterPro" id="IPR018871">
    <property type="entry name" value="GLEYA_adhesin_domain"/>
</dbReference>
<reference evidence="4 5" key="1">
    <citation type="journal article" date="2024" name="Commun. Biol.">
        <title>Comparative genomic analysis of thermophilic fungi reveals convergent evolutionary adaptations and gene losses.</title>
        <authorList>
            <person name="Steindorff A.S."/>
            <person name="Aguilar-Pontes M.V."/>
            <person name="Robinson A.J."/>
            <person name="Andreopoulos B."/>
            <person name="LaButti K."/>
            <person name="Kuo A."/>
            <person name="Mondo S."/>
            <person name="Riley R."/>
            <person name="Otillar R."/>
            <person name="Haridas S."/>
            <person name="Lipzen A."/>
            <person name="Grimwood J."/>
            <person name="Schmutz J."/>
            <person name="Clum A."/>
            <person name="Reid I.D."/>
            <person name="Moisan M.C."/>
            <person name="Butler G."/>
            <person name="Nguyen T.T.M."/>
            <person name="Dewar K."/>
            <person name="Conant G."/>
            <person name="Drula E."/>
            <person name="Henrissat B."/>
            <person name="Hansel C."/>
            <person name="Singer S."/>
            <person name="Hutchinson M.I."/>
            <person name="de Vries R.P."/>
            <person name="Natvig D.O."/>
            <person name="Powell A.J."/>
            <person name="Tsang A."/>
            <person name="Grigoriev I.V."/>
        </authorList>
    </citation>
    <scope>NUCLEOTIDE SEQUENCE [LARGE SCALE GENOMIC DNA]</scope>
    <source>
        <strain evidence="4 5">ATCC 24622</strain>
    </source>
</reference>
<name>A0ABR3W680_9PEZI</name>
<dbReference type="PRINTS" id="PR01217">
    <property type="entry name" value="PRICHEXTENSN"/>
</dbReference>
<feature type="signal peptide" evidence="2">
    <location>
        <begin position="1"/>
        <end position="21"/>
    </location>
</feature>
<feature type="compositionally biased region" description="Pro residues" evidence="1">
    <location>
        <begin position="284"/>
        <end position="310"/>
    </location>
</feature>
<keyword evidence="2" id="KW-0732">Signal</keyword>
<dbReference type="Pfam" id="PF10528">
    <property type="entry name" value="GLEYA"/>
    <property type="match status" value="1"/>
</dbReference>
<evidence type="ECO:0000256" key="2">
    <source>
        <dbReference type="SAM" id="SignalP"/>
    </source>
</evidence>
<keyword evidence="5" id="KW-1185">Reference proteome</keyword>
<feature type="region of interest" description="Disordered" evidence="1">
    <location>
        <begin position="271"/>
        <end position="310"/>
    </location>
</feature>
<dbReference type="SUPFAM" id="SSF56988">
    <property type="entry name" value="Anthrax protective antigen"/>
    <property type="match status" value="1"/>
</dbReference>
<dbReference type="InterPro" id="IPR037524">
    <property type="entry name" value="PA14/GLEYA"/>
</dbReference>
<evidence type="ECO:0000259" key="3">
    <source>
        <dbReference type="PROSITE" id="PS51820"/>
    </source>
</evidence>
<evidence type="ECO:0000313" key="5">
    <source>
        <dbReference type="Proteomes" id="UP001586593"/>
    </source>
</evidence>
<dbReference type="PROSITE" id="PS51820">
    <property type="entry name" value="PA14"/>
    <property type="match status" value="1"/>
</dbReference>
<gene>
    <name evidence="4" type="ORF">VTK73DRAFT_8766</name>
</gene>
<organism evidence="4 5">
    <name type="scientific">Phialemonium thermophilum</name>
    <dbReference type="NCBI Taxonomy" id="223376"/>
    <lineage>
        <taxon>Eukaryota</taxon>
        <taxon>Fungi</taxon>
        <taxon>Dikarya</taxon>
        <taxon>Ascomycota</taxon>
        <taxon>Pezizomycotina</taxon>
        <taxon>Sordariomycetes</taxon>
        <taxon>Sordariomycetidae</taxon>
        <taxon>Cephalothecales</taxon>
        <taxon>Cephalothecaceae</taxon>
        <taxon>Phialemonium</taxon>
    </lineage>
</organism>
<dbReference type="Gene3D" id="2.60.120.1560">
    <property type="match status" value="1"/>
</dbReference>